<keyword evidence="2" id="KW-1185">Reference proteome</keyword>
<dbReference type="EMBL" id="VIKR01000006">
    <property type="protein sequence ID" value="TQV71462.1"/>
    <property type="molecule type" value="Genomic_DNA"/>
</dbReference>
<organism evidence="1 2">
    <name type="scientific">Aliikangiella marina</name>
    <dbReference type="NCBI Taxonomy" id="1712262"/>
    <lineage>
        <taxon>Bacteria</taxon>
        <taxon>Pseudomonadati</taxon>
        <taxon>Pseudomonadota</taxon>
        <taxon>Gammaproteobacteria</taxon>
        <taxon>Oceanospirillales</taxon>
        <taxon>Pleioneaceae</taxon>
        <taxon>Aliikangiella</taxon>
    </lineage>
</organism>
<dbReference type="RefSeq" id="WP_142943861.1">
    <property type="nucleotide sequence ID" value="NZ_VIKR01000006.1"/>
</dbReference>
<dbReference type="AlphaFoldDB" id="A0A545T2M8"/>
<name>A0A545T2M8_9GAMM</name>
<dbReference type="InterPro" id="IPR007420">
    <property type="entry name" value="DUF465"/>
</dbReference>
<proteinExistence type="predicted"/>
<dbReference type="OrthoDB" id="1263265at2"/>
<protein>
    <submittedName>
        <fullName evidence="1">DUF465 domain-containing protein</fullName>
    </submittedName>
</protein>
<comment type="caution">
    <text evidence="1">The sequence shown here is derived from an EMBL/GenBank/DDBJ whole genome shotgun (WGS) entry which is preliminary data.</text>
</comment>
<sequence length="79" mass="9392">MIIERHSLAKELPEFKEQIHNLKISNAHFAKLFDEYHNIDHEVIRIEEGIENTSDEYLEGLKKQRLDLKDKLFDMLKAA</sequence>
<evidence type="ECO:0000313" key="1">
    <source>
        <dbReference type="EMBL" id="TQV71462.1"/>
    </source>
</evidence>
<evidence type="ECO:0000313" key="2">
    <source>
        <dbReference type="Proteomes" id="UP000317839"/>
    </source>
</evidence>
<dbReference type="Proteomes" id="UP000317839">
    <property type="component" value="Unassembled WGS sequence"/>
</dbReference>
<accession>A0A545T2M8</accession>
<dbReference type="InterPro" id="IPR038444">
    <property type="entry name" value="DUF465_sf"/>
</dbReference>
<reference evidence="1 2" key="1">
    <citation type="submission" date="2019-06" db="EMBL/GenBank/DDBJ databases">
        <title>Draft genome of Aliikangiella marina GYP-15.</title>
        <authorList>
            <person name="Wang G."/>
        </authorList>
    </citation>
    <scope>NUCLEOTIDE SEQUENCE [LARGE SCALE GENOMIC DNA]</scope>
    <source>
        <strain evidence="1 2">GYP-15</strain>
    </source>
</reference>
<gene>
    <name evidence="1" type="ORF">FLL45_20110</name>
</gene>
<dbReference type="Pfam" id="PF04325">
    <property type="entry name" value="DUF465"/>
    <property type="match status" value="1"/>
</dbReference>
<dbReference type="Gene3D" id="6.10.280.50">
    <property type="match status" value="1"/>
</dbReference>